<comment type="caution">
    <text evidence="5">The sequence shown here is derived from an EMBL/GenBank/DDBJ whole genome shotgun (WGS) entry which is preliminary data.</text>
</comment>
<dbReference type="EMBL" id="QMIF01000009">
    <property type="protein sequence ID" value="TVM32764.1"/>
    <property type="molecule type" value="Genomic_DNA"/>
</dbReference>
<dbReference type="CDD" id="cd02209">
    <property type="entry name" value="cupin_XRE_C"/>
    <property type="match status" value="1"/>
</dbReference>
<dbReference type="InterPro" id="IPR050807">
    <property type="entry name" value="TransReg_Diox_bact_type"/>
</dbReference>
<keyword evidence="1" id="KW-0805">Transcription regulation</keyword>
<accession>A0A6P1ZDY9</accession>
<dbReference type="Proteomes" id="UP000434052">
    <property type="component" value="Unassembled WGS sequence"/>
</dbReference>
<dbReference type="AlphaFoldDB" id="A0A6P1ZDY9"/>
<keyword evidence="2" id="KW-0238">DNA-binding</keyword>
<evidence type="ECO:0000313" key="6">
    <source>
        <dbReference type="Proteomes" id="UP000434052"/>
    </source>
</evidence>
<protein>
    <submittedName>
        <fullName evidence="5">XRE family transcriptional regulator</fullName>
    </submittedName>
</protein>
<dbReference type="InterPro" id="IPR011051">
    <property type="entry name" value="RmlC_Cupin_sf"/>
</dbReference>
<evidence type="ECO:0000256" key="2">
    <source>
        <dbReference type="ARBA" id="ARBA00023125"/>
    </source>
</evidence>
<dbReference type="InterPro" id="IPR001387">
    <property type="entry name" value="Cro/C1-type_HTH"/>
</dbReference>
<dbReference type="GO" id="GO:0003677">
    <property type="term" value="F:DNA binding"/>
    <property type="evidence" value="ECO:0007669"/>
    <property type="project" value="UniProtKB-KW"/>
</dbReference>
<dbReference type="OrthoDB" id="189170at2"/>
<dbReference type="Gene3D" id="1.10.260.40">
    <property type="entry name" value="lambda repressor-like DNA-binding domains"/>
    <property type="match status" value="1"/>
</dbReference>
<organism evidence="5 6">
    <name type="scientific">Oceanidesulfovibrio marinus</name>
    <dbReference type="NCBI Taxonomy" id="370038"/>
    <lineage>
        <taxon>Bacteria</taxon>
        <taxon>Pseudomonadati</taxon>
        <taxon>Thermodesulfobacteriota</taxon>
        <taxon>Desulfovibrionia</taxon>
        <taxon>Desulfovibrionales</taxon>
        <taxon>Desulfovibrionaceae</taxon>
        <taxon>Oceanidesulfovibrio</taxon>
    </lineage>
</organism>
<dbReference type="RefSeq" id="WP_144305946.1">
    <property type="nucleotide sequence ID" value="NZ_QMIF01000009.1"/>
</dbReference>
<dbReference type="GO" id="GO:0005829">
    <property type="term" value="C:cytosol"/>
    <property type="evidence" value="ECO:0007669"/>
    <property type="project" value="TreeGrafter"/>
</dbReference>
<dbReference type="GO" id="GO:0003700">
    <property type="term" value="F:DNA-binding transcription factor activity"/>
    <property type="evidence" value="ECO:0007669"/>
    <property type="project" value="TreeGrafter"/>
</dbReference>
<evidence type="ECO:0000313" key="5">
    <source>
        <dbReference type="EMBL" id="TVM32764.1"/>
    </source>
</evidence>
<evidence type="ECO:0000256" key="1">
    <source>
        <dbReference type="ARBA" id="ARBA00023015"/>
    </source>
</evidence>
<dbReference type="SUPFAM" id="SSF47413">
    <property type="entry name" value="lambda repressor-like DNA-binding domains"/>
    <property type="match status" value="1"/>
</dbReference>
<dbReference type="SMART" id="SM00530">
    <property type="entry name" value="HTH_XRE"/>
    <property type="match status" value="1"/>
</dbReference>
<evidence type="ECO:0000256" key="3">
    <source>
        <dbReference type="ARBA" id="ARBA00023163"/>
    </source>
</evidence>
<gene>
    <name evidence="5" type="ORF">DQK91_13715</name>
</gene>
<reference evidence="5 6" key="1">
    <citation type="submission" date="2018-06" db="EMBL/GenBank/DDBJ databases">
        <title>Complete genome of Desulfovibrio marinus P48SEP.</title>
        <authorList>
            <person name="Crispim J.S."/>
            <person name="Vidigal P.M.P."/>
            <person name="Silva L.C.F."/>
            <person name="Araujo L.C."/>
            <person name="Laguardia C.N."/>
            <person name="Dias R.S."/>
            <person name="Sousa M.P."/>
            <person name="Paula S.O."/>
            <person name="Silva C."/>
        </authorList>
    </citation>
    <scope>NUCLEOTIDE SEQUENCE [LARGE SCALE GENOMIC DNA]</scope>
    <source>
        <strain evidence="5 6">P48SEP</strain>
    </source>
</reference>
<dbReference type="SUPFAM" id="SSF51182">
    <property type="entry name" value="RmlC-like cupins"/>
    <property type="match status" value="1"/>
</dbReference>
<feature type="domain" description="HTH cro/C1-type" evidence="4">
    <location>
        <begin position="14"/>
        <end position="68"/>
    </location>
</feature>
<dbReference type="InterPro" id="IPR010982">
    <property type="entry name" value="Lambda_DNA-bd_dom_sf"/>
</dbReference>
<sequence length="178" mass="19910">MSSDIIKESVANRLRAHRTHSGMSLDAAAAATGVSKAMLGQIERRESAPTIATLWKIARGLGISFSSFFPEPSPAQPDRPLFPHDPDMRVVLVFPYNPVTRMEMLRVTLKNHHLQRSLAHQIGVVEHVVPISGIIDVWYEDSWRTATPDSPIRFHADVPHAYRAVTETAVFENIICYT</sequence>
<dbReference type="CDD" id="cd00093">
    <property type="entry name" value="HTH_XRE"/>
    <property type="match status" value="1"/>
</dbReference>
<dbReference type="Gene3D" id="2.60.120.10">
    <property type="entry name" value="Jelly Rolls"/>
    <property type="match status" value="1"/>
</dbReference>
<dbReference type="InterPro" id="IPR014710">
    <property type="entry name" value="RmlC-like_jellyroll"/>
</dbReference>
<dbReference type="PANTHER" id="PTHR46797">
    <property type="entry name" value="HTH-TYPE TRANSCRIPTIONAL REGULATOR"/>
    <property type="match status" value="1"/>
</dbReference>
<proteinExistence type="predicted"/>
<keyword evidence="3" id="KW-0804">Transcription</keyword>
<evidence type="ECO:0000259" key="4">
    <source>
        <dbReference type="PROSITE" id="PS50943"/>
    </source>
</evidence>
<name>A0A6P1ZDY9_9BACT</name>
<dbReference type="PANTHER" id="PTHR46797:SF23">
    <property type="entry name" value="HTH-TYPE TRANSCRIPTIONAL REGULATOR SUTR"/>
    <property type="match status" value="1"/>
</dbReference>
<dbReference type="PROSITE" id="PS50943">
    <property type="entry name" value="HTH_CROC1"/>
    <property type="match status" value="1"/>
</dbReference>
<dbReference type="Pfam" id="PF01381">
    <property type="entry name" value="HTH_3"/>
    <property type="match status" value="1"/>
</dbReference>